<dbReference type="InterPro" id="IPR036390">
    <property type="entry name" value="WH_DNA-bd_sf"/>
</dbReference>
<dbReference type="HOGENOM" id="CLU_063236_3_2_6"/>
<dbReference type="SMART" id="SM00345">
    <property type="entry name" value="HTH_GNTR"/>
    <property type="match status" value="1"/>
</dbReference>
<dbReference type="CDD" id="cd07377">
    <property type="entry name" value="WHTH_GntR"/>
    <property type="match status" value="1"/>
</dbReference>
<dbReference type="OrthoDB" id="9808698at2"/>
<dbReference type="Gene3D" id="3.40.1410.10">
    <property type="entry name" value="Chorismate lyase-like"/>
    <property type="match status" value="1"/>
</dbReference>
<dbReference type="InterPro" id="IPR036388">
    <property type="entry name" value="WH-like_DNA-bd_sf"/>
</dbReference>
<keyword evidence="2" id="KW-0238">DNA-binding</keyword>
<dbReference type="PRINTS" id="PR00035">
    <property type="entry name" value="HTHGNTR"/>
</dbReference>
<dbReference type="InterPro" id="IPR000524">
    <property type="entry name" value="Tscrpt_reg_HTH_GntR"/>
</dbReference>
<dbReference type="SUPFAM" id="SSF46785">
    <property type="entry name" value="Winged helix' DNA-binding domain"/>
    <property type="match status" value="1"/>
</dbReference>
<dbReference type="InterPro" id="IPR011663">
    <property type="entry name" value="UTRA"/>
</dbReference>
<dbReference type="GO" id="GO:0045892">
    <property type="term" value="P:negative regulation of DNA-templated transcription"/>
    <property type="evidence" value="ECO:0007669"/>
    <property type="project" value="TreeGrafter"/>
</dbReference>
<gene>
    <name evidence="5" type="ORF">B597_005645</name>
</gene>
<keyword evidence="1" id="KW-0805">Transcription regulation</keyword>
<accession>A0A061JVK5</accession>
<dbReference type="GO" id="GO:0003677">
    <property type="term" value="F:DNA binding"/>
    <property type="evidence" value="ECO:0007669"/>
    <property type="project" value="UniProtKB-KW"/>
</dbReference>
<proteinExistence type="predicted"/>
<dbReference type="GO" id="GO:0003700">
    <property type="term" value="F:DNA-binding transcription factor activity"/>
    <property type="evidence" value="ECO:0007669"/>
    <property type="project" value="InterPro"/>
</dbReference>
<sequence length="256" mass="28519">MKQELPSLLSGGQPRYLVLAQALVDAIKAGRYPLNSLLPTEHELCKQFNVSRHTVREAIRRLNELGLVSKQHGIGTRVKSDQPASRYVQASEGISDLHQYVRDVRMELGTSREVHADEELAELLECKPGQSWVSTDGLRHREGDSAPLAVTLVYVPSAYRAALDAFGDGRTPIYELLQRRFGLQMTEVRQTISAVTLSEEDARALQVEAGSAGLHIVRKYYGNNDELLEVAVNVHPAERFSYSITQRLVWQGANGE</sequence>
<dbReference type="SMART" id="SM00866">
    <property type="entry name" value="UTRA"/>
    <property type="match status" value="1"/>
</dbReference>
<dbReference type="Pfam" id="PF00392">
    <property type="entry name" value="GntR"/>
    <property type="match status" value="1"/>
</dbReference>
<evidence type="ECO:0000256" key="2">
    <source>
        <dbReference type="ARBA" id="ARBA00023125"/>
    </source>
</evidence>
<protein>
    <recommendedName>
        <fullName evidence="4">HTH gntR-type domain-containing protein</fullName>
    </recommendedName>
</protein>
<evidence type="ECO:0000313" key="6">
    <source>
        <dbReference type="Proteomes" id="UP000026923"/>
    </source>
</evidence>
<dbReference type="Pfam" id="PF07702">
    <property type="entry name" value="UTRA"/>
    <property type="match status" value="1"/>
</dbReference>
<dbReference type="EMBL" id="AMCZ02000004">
    <property type="protein sequence ID" value="EWC42474.1"/>
    <property type="molecule type" value="Genomic_DNA"/>
</dbReference>
<dbReference type="AlphaFoldDB" id="A0A061JVK5"/>
<feature type="domain" description="HTH gntR-type" evidence="4">
    <location>
        <begin position="13"/>
        <end position="81"/>
    </location>
</feature>
<evidence type="ECO:0000256" key="1">
    <source>
        <dbReference type="ARBA" id="ARBA00023015"/>
    </source>
</evidence>
<organism evidence="5 6">
    <name type="scientific">Stutzerimonas stutzeri KOS6</name>
    <dbReference type="NCBI Taxonomy" id="1218352"/>
    <lineage>
        <taxon>Bacteria</taxon>
        <taxon>Pseudomonadati</taxon>
        <taxon>Pseudomonadota</taxon>
        <taxon>Gammaproteobacteria</taxon>
        <taxon>Pseudomonadales</taxon>
        <taxon>Pseudomonadaceae</taxon>
        <taxon>Stutzerimonas</taxon>
    </lineage>
</organism>
<dbReference type="InterPro" id="IPR028978">
    <property type="entry name" value="Chorismate_lyase_/UTRA_dom_sf"/>
</dbReference>
<evidence type="ECO:0000259" key="4">
    <source>
        <dbReference type="PROSITE" id="PS50949"/>
    </source>
</evidence>
<keyword evidence="3" id="KW-0804">Transcription</keyword>
<dbReference type="PROSITE" id="PS50949">
    <property type="entry name" value="HTH_GNTR"/>
    <property type="match status" value="1"/>
</dbReference>
<comment type="caution">
    <text evidence="5">The sequence shown here is derived from an EMBL/GenBank/DDBJ whole genome shotgun (WGS) entry which is preliminary data.</text>
</comment>
<dbReference type="Proteomes" id="UP000026923">
    <property type="component" value="Unassembled WGS sequence"/>
</dbReference>
<dbReference type="PANTHER" id="PTHR44846">
    <property type="entry name" value="MANNOSYL-D-GLYCERATE TRANSPORT/METABOLISM SYSTEM REPRESSOR MNGR-RELATED"/>
    <property type="match status" value="1"/>
</dbReference>
<dbReference type="PANTHER" id="PTHR44846:SF1">
    <property type="entry name" value="MANNOSYL-D-GLYCERATE TRANSPORT_METABOLISM SYSTEM REPRESSOR MNGR-RELATED"/>
    <property type="match status" value="1"/>
</dbReference>
<evidence type="ECO:0000313" key="5">
    <source>
        <dbReference type="EMBL" id="EWC42474.1"/>
    </source>
</evidence>
<evidence type="ECO:0000256" key="3">
    <source>
        <dbReference type="ARBA" id="ARBA00023163"/>
    </source>
</evidence>
<reference evidence="5 6" key="1">
    <citation type="journal article" date="2013" name="Genome Announc.">
        <title>Draft Genome of the Nitrogen-Fixing Bacterium Pseudomonas stutzeri Strain KOS6 Isolated from Industrial Hydrocarbon Sludge.</title>
        <authorList>
            <person name="Grigoryeva T.V."/>
            <person name="Laikov A.V."/>
            <person name="Naumova R.P."/>
            <person name="Manolov A.I."/>
            <person name="Larin A.K."/>
            <person name="Karpova I.Y."/>
            <person name="Semashko T.A."/>
            <person name="Alexeev D.G."/>
            <person name="Kostryukova E.S."/>
            <person name="Muller R."/>
            <person name="Govorun V.M."/>
        </authorList>
    </citation>
    <scope>NUCLEOTIDE SEQUENCE [LARGE SCALE GENOMIC DNA]</scope>
    <source>
        <strain evidence="5 6">KOS6</strain>
    </source>
</reference>
<dbReference type="InterPro" id="IPR050679">
    <property type="entry name" value="Bact_HTH_transcr_reg"/>
</dbReference>
<dbReference type="RefSeq" id="WP_003291986.1">
    <property type="nucleotide sequence ID" value="NZ_KK020676.1"/>
</dbReference>
<name>A0A061JVK5_STUST</name>
<dbReference type="eggNOG" id="COG2188">
    <property type="taxonomic scope" value="Bacteria"/>
</dbReference>
<dbReference type="Gene3D" id="1.10.10.10">
    <property type="entry name" value="Winged helix-like DNA-binding domain superfamily/Winged helix DNA-binding domain"/>
    <property type="match status" value="1"/>
</dbReference>
<dbReference type="SUPFAM" id="SSF64288">
    <property type="entry name" value="Chorismate lyase-like"/>
    <property type="match status" value="1"/>
</dbReference>